<dbReference type="InterPro" id="IPR003423">
    <property type="entry name" value="OMP_efflux"/>
</dbReference>
<evidence type="ECO:0000256" key="8">
    <source>
        <dbReference type="SAM" id="Coils"/>
    </source>
</evidence>
<evidence type="ECO:0000256" key="3">
    <source>
        <dbReference type="ARBA" id="ARBA00022448"/>
    </source>
</evidence>
<dbReference type="PANTHER" id="PTHR30026">
    <property type="entry name" value="OUTER MEMBRANE PROTEIN TOLC"/>
    <property type="match status" value="1"/>
</dbReference>
<evidence type="ECO:0000256" key="9">
    <source>
        <dbReference type="SAM" id="MobiDB-lite"/>
    </source>
</evidence>
<feature type="compositionally biased region" description="Pro residues" evidence="9">
    <location>
        <begin position="244"/>
        <end position="255"/>
    </location>
</feature>
<protein>
    <submittedName>
        <fullName evidence="10">Outer membrane protein</fullName>
    </submittedName>
</protein>
<dbReference type="Gene3D" id="1.20.1600.10">
    <property type="entry name" value="Outer membrane efflux proteins (OEP)"/>
    <property type="match status" value="1"/>
</dbReference>
<organism evidence="10 11">
    <name type="scientific">Azospira oryzae (strain ATCC BAA-33 / DSM 13638 / PS)</name>
    <name type="common">Dechlorosoma suillum</name>
    <dbReference type="NCBI Taxonomy" id="640081"/>
    <lineage>
        <taxon>Bacteria</taxon>
        <taxon>Pseudomonadati</taxon>
        <taxon>Pseudomonadota</taxon>
        <taxon>Betaproteobacteria</taxon>
        <taxon>Rhodocyclales</taxon>
        <taxon>Rhodocyclaceae</taxon>
        <taxon>Azospira</taxon>
    </lineage>
</organism>
<keyword evidence="5" id="KW-0812">Transmembrane</keyword>
<dbReference type="GO" id="GO:1990281">
    <property type="term" value="C:efflux pump complex"/>
    <property type="evidence" value="ECO:0007669"/>
    <property type="project" value="TreeGrafter"/>
</dbReference>
<dbReference type="AlphaFoldDB" id="G8QGE8"/>
<dbReference type="GO" id="GO:0015288">
    <property type="term" value="F:porin activity"/>
    <property type="evidence" value="ECO:0007669"/>
    <property type="project" value="TreeGrafter"/>
</dbReference>
<proteinExistence type="inferred from homology"/>
<evidence type="ECO:0000256" key="2">
    <source>
        <dbReference type="ARBA" id="ARBA00007613"/>
    </source>
</evidence>
<dbReference type="InterPro" id="IPR051906">
    <property type="entry name" value="TolC-like"/>
</dbReference>
<dbReference type="RefSeq" id="WP_014237946.1">
    <property type="nucleotide sequence ID" value="NC_016616.1"/>
</dbReference>
<dbReference type="Proteomes" id="UP000005633">
    <property type="component" value="Chromosome"/>
</dbReference>
<comment type="similarity">
    <text evidence="2">Belongs to the outer membrane factor (OMF) (TC 1.B.17) family.</text>
</comment>
<dbReference type="Pfam" id="PF02321">
    <property type="entry name" value="OEP"/>
    <property type="match status" value="1"/>
</dbReference>
<reference evidence="10 11" key="1">
    <citation type="journal article" date="2012" name="J. Bacteriol.">
        <title>Complete genome sequence of the anaerobic perchlorate-reducing bacterium Azospira suillum strain PS.</title>
        <authorList>
            <person name="Byrne-Bailey K.G."/>
            <person name="Coates J.D."/>
        </authorList>
    </citation>
    <scope>NUCLEOTIDE SEQUENCE [LARGE SCALE GENOMIC DNA]</scope>
    <source>
        <strain evidence="11">ATCC BAA-33 / DSM 13638 / PS</strain>
    </source>
</reference>
<evidence type="ECO:0000256" key="5">
    <source>
        <dbReference type="ARBA" id="ARBA00022692"/>
    </source>
</evidence>
<feature type="coiled-coil region" evidence="8">
    <location>
        <begin position="349"/>
        <end position="444"/>
    </location>
</feature>
<keyword evidence="3" id="KW-0813">Transport</keyword>
<sequence>MRKTATAPHPGHPVRLRVHHRARLLPALLALSLGLGLGFLSPARAAEPAVAPATAPLPASPLARAFAAAWERQPLAAALPQRQDAARAQQEAADSLLAQPPSLDLSTRTDRYNRDRGAREVETGIALPLWLPGEKDGTRALADARKEALDARTLAARLQLAAELRSAWWAWQQAGQDQQVAQARADNAARLASDVERRMKAGDLSRADLNQAQGAQAAAQAALAESRVAALAAARRLQSLTGQPPRPADGPPQTEPEPAANALPAALADEDGADAEGAASGHPLLQDLAQRSTVSRRALELASRQTRANPEIAISTRRDRSAAGEMTDQTWALALRLPFSSTPRNQARIAEANADLIEAETQLRLERQRLAQEGETARAQLDAARLQLAAAETRARLAAENRGFYDKAFRLGEADLPTRLRIELEAFEAERQAVRSRIQAAAALSQLRQALGLLPE</sequence>
<dbReference type="OrthoDB" id="8558511at2"/>
<dbReference type="GO" id="GO:0015562">
    <property type="term" value="F:efflux transmembrane transporter activity"/>
    <property type="evidence" value="ECO:0007669"/>
    <property type="project" value="InterPro"/>
</dbReference>
<dbReference type="GO" id="GO:0009279">
    <property type="term" value="C:cell outer membrane"/>
    <property type="evidence" value="ECO:0007669"/>
    <property type="project" value="UniProtKB-SubCell"/>
</dbReference>
<gene>
    <name evidence="10" type="ordered locus">Dsui_2930</name>
</gene>
<keyword evidence="8" id="KW-0175">Coiled coil</keyword>
<evidence type="ECO:0000256" key="7">
    <source>
        <dbReference type="ARBA" id="ARBA00023237"/>
    </source>
</evidence>
<keyword evidence="6" id="KW-0472">Membrane</keyword>
<dbReference type="SUPFAM" id="SSF56954">
    <property type="entry name" value="Outer membrane efflux proteins (OEP)"/>
    <property type="match status" value="1"/>
</dbReference>
<feature type="region of interest" description="Disordered" evidence="9">
    <location>
        <begin position="80"/>
        <end position="109"/>
    </location>
</feature>
<evidence type="ECO:0000256" key="6">
    <source>
        <dbReference type="ARBA" id="ARBA00023136"/>
    </source>
</evidence>
<dbReference type="STRING" id="640081.Dsui_2930"/>
<feature type="compositionally biased region" description="Low complexity" evidence="9">
    <location>
        <begin position="80"/>
        <end position="94"/>
    </location>
</feature>
<evidence type="ECO:0000256" key="4">
    <source>
        <dbReference type="ARBA" id="ARBA00022452"/>
    </source>
</evidence>
<dbReference type="PANTHER" id="PTHR30026:SF20">
    <property type="entry name" value="OUTER MEMBRANE PROTEIN TOLC"/>
    <property type="match status" value="1"/>
</dbReference>
<evidence type="ECO:0000256" key="1">
    <source>
        <dbReference type="ARBA" id="ARBA00004442"/>
    </source>
</evidence>
<dbReference type="eggNOG" id="COG1538">
    <property type="taxonomic scope" value="Bacteria"/>
</dbReference>
<name>G8QGE8_AZOOP</name>
<keyword evidence="7" id="KW-0998">Cell outer membrane</keyword>
<evidence type="ECO:0000313" key="11">
    <source>
        <dbReference type="Proteomes" id="UP000005633"/>
    </source>
</evidence>
<accession>G8QGE8</accession>
<keyword evidence="4" id="KW-1134">Transmembrane beta strand</keyword>
<feature type="region of interest" description="Disordered" evidence="9">
    <location>
        <begin position="239"/>
        <end position="259"/>
    </location>
</feature>
<dbReference type="KEGG" id="dsu:Dsui_2930"/>
<dbReference type="EMBL" id="CP003153">
    <property type="protein sequence ID" value="AEV27266.1"/>
    <property type="molecule type" value="Genomic_DNA"/>
</dbReference>
<dbReference type="HOGENOM" id="CLU_045519_0_0_4"/>
<comment type="subcellular location">
    <subcellularLocation>
        <location evidence="1">Cell outer membrane</location>
    </subcellularLocation>
</comment>
<evidence type="ECO:0000313" key="10">
    <source>
        <dbReference type="EMBL" id="AEV27266.1"/>
    </source>
</evidence>